<reference evidence="1 2" key="1">
    <citation type="submission" date="2017-10" db="EMBL/GenBank/DDBJ databases">
        <title>Comparative genomics in systemic dimorphic fungi from Ajellomycetaceae.</title>
        <authorList>
            <person name="Munoz J.F."/>
            <person name="Mcewen J.G."/>
            <person name="Clay O.K."/>
            <person name="Cuomo C.A."/>
        </authorList>
    </citation>
    <scope>NUCLEOTIDE SEQUENCE [LARGE SCALE GENOMIC DNA]</scope>
    <source>
        <strain evidence="1 2">UAMH7299</strain>
    </source>
</reference>
<name>A0A2B7X3A2_POLH7</name>
<dbReference type="EMBL" id="PDNA01000213">
    <property type="protein sequence ID" value="PGH03247.1"/>
    <property type="molecule type" value="Genomic_DNA"/>
</dbReference>
<sequence length="82" mass="9436">MPSDATESNAGLQIYEIDFIGNMTLCFEHFYDSSKKLDPPKFELDMTEFGVFQEQAQGEKLVINWKEWIWSIEGGRTKLAAI</sequence>
<comment type="caution">
    <text evidence="1">The sequence shown here is derived from an EMBL/GenBank/DDBJ whole genome shotgun (WGS) entry which is preliminary data.</text>
</comment>
<protein>
    <submittedName>
        <fullName evidence="1">Uncharacterized protein</fullName>
    </submittedName>
</protein>
<keyword evidence="2" id="KW-1185">Reference proteome</keyword>
<organism evidence="1 2">
    <name type="scientific">Polytolypa hystricis (strain UAMH7299)</name>
    <dbReference type="NCBI Taxonomy" id="1447883"/>
    <lineage>
        <taxon>Eukaryota</taxon>
        <taxon>Fungi</taxon>
        <taxon>Dikarya</taxon>
        <taxon>Ascomycota</taxon>
        <taxon>Pezizomycotina</taxon>
        <taxon>Eurotiomycetes</taxon>
        <taxon>Eurotiomycetidae</taxon>
        <taxon>Onygenales</taxon>
        <taxon>Onygenales incertae sedis</taxon>
        <taxon>Polytolypa</taxon>
    </lineage>
</organism>
<evidence type="ECO:0000313" key="2">
    <source>
        <dbReference type="Proteomes" id="UP000224634"/>
    </source>
</evidence>
<gene>
    <name evidence="1" type="ORF">AJ80_08712</name>
</gene>
<dbReference type="AlphaFoldDB" id="A0A2B7X3A2"/>
<dbReference type="Proteomes" id="UP000224634">
    <property type="component" value="Unassembled WGS sequence"/>
</dbReference>
<accession>A0A2B7X3A2</accession>
<evidence type="ECO:0000313" key="1">
    <source>
        <dbReference type="EMBL" id="PGH03247.1"/>
    </source>
</evidence>
<proteinExistence type="predicted"/>